<sequence length="51" mass="6573">MIYCLKLRILLELKIILRIYFRIYWIYSFLWFRISEVLLFRTKHFRLGFKV</sequence>
<organism evidence="2">
    <name type="scientific">Solanum lycopersicum</name>
    <name type="common">Tomato</name>
    <name type="synonym">Lycopersicon esculentum</name>
    <dbReference type="NCBI Taxonomy" id="4081"/>
    <lineage>
        <taxon>Eukaryota</taxon>
        <taxon>Viridiplantae</taxon>
        <taxon>Streptophyta</taxon>
        <taxon>Embryophyta</taxon>
        <taxon>Tracheophyta</taxon>
        <taxon>Spermatophyta</taxon>
        <taxon>Magnoliopsida</taxon>
        <taxon>eudicotyledons</taxon>
        <taxon>Gunneridae</taxon>
        <taxon>Pentapetalae</taxon>
        <taxon>asterids</taxon>
        <taxon>lamiids</taxon>
        <taxon>Solanales</taxon>
        <taxon>Solanaceae</taxon>
        <taxon>Solanoideae</taxon>
        <taxon>Solaneae</taxon>
        <taxon>Solanum</taxon>
        <taxon>Solanum subgen. Lycopersicon</taxon>
    </lineage>
</organism>
<reference evidence="2" key="2">
    <citation type="submission" date="2019-01" db="UniProtKB">
        <authorList>
            <consortium name="EnsemblPlants"/>
        </authorList>
    </citation>
    <scope>IDENTIFICATION</scope>
    <source>
        <strain evidence="2">cv. Heinz 1706</strain>
    </source>
</reference>
<evidence type="ECO:0000313" key="3">
    <source>
        <dbReference type="Proteomes" id="UP000004994"/>
    </source>
</evidence>
<name>A0A3Q7I3Z1_SOLLC</name>
<evidence type="ECO:0000256" key="1">
    <source>
        <dbReference type="SAM" id="Phobius"/>
    </source>
</evidence>
<dbReference type="PaxDb" id="4081-Solyc07g025470.1.1"/>
<dbReference type="InParanoid" id="A0A3Q7I3Z1"/>
<evidence type="ECO:0000313" key="2">
    <source>
        <dbReference type="EnsemblPlants" id="Solyc07g025470.1.1.1"/>
    </source>
</evidence>
<keyword evidence="1" id="KW-0812">Transmembrane</keyword>
<dbReference type="EnsemblPlants" id="Solyc07g025470.1.1">
    <property type="protein sequence ID" value="Solyc07g025470.1.1.1"/>
    <property type="gene ID" value="Solyc07g025470.1"/>
</dbReference>
<dbReference type="Gramene" id="Solyc07g025470.1.1">
    <property type="protein sequence ID" value="Solyc07g025470.1.1.1"/>
    <property type="gene ID" value="Solyc07g025470.1"/>
</dbReference>
<dbReference type="AlphaFoldDB" id="A0A3Q7I3Z1"/>
<keyword evidence="1" id="KW-0472">Membrane</keyword>
<keyword evidence="3" id="KW-1185">Reference proteome</keyword>
<keyword evidence="1" id="KW-1133">Transmembrane helix</keyword>
<dbReference type="Proteomes" id="UP000004994">
    <property type="component" value="Chromosome 7"/>
</dbReference>
<reference evidence="2" key="1">
    <citation type="journal article" date="2012" name="Nature">
        <title>The tomato genome sequence provides insights into fleshy fruit evolution.</title>
        <authorList>
            <consortium name="Tomato Genome Consortium"/>
        </authorList>
    </citation>
    <scope>NUCLEOTIDE SEQUENCE [LARGE SCALE GENOMIC DNA]</scope>
    <source>
        <strain evidence="2">cv. Heinz 1706</strain>
    </source>
</reference>
<accession>A0A3Q7I3Z1</accession>
<feature type="transmembrane region" description="Helical" evidence="1">
    <location>
        <begin position="20"/>
        <end position="40"/>
    </location>
</feature>
<proteinExistence type="predicted"/>
<protein>
    <submittedName>
        <fullName evidence="2">Uncharacterized protein</fullName>
    </submittedName>
</protein>